<keyword evidence="9" id="KW-1185">Reference proteome</keyword>
<keyword evidence="3 6" id="KW-0812">Transmembrane</keyword>
<reference evidence="8" key="1">
    <citation type="submission" date="2022-11" db="EMBL/GenBank/DDBJ databases">
        <title>Minimal conservation of predation-associated metabolite biosynthetic gene clusters underscores biosynthetic potential of Myxococcota including descriptions for ten novel species: Archangium lansinium sp. nov., Myxococcus landrumus sp. nov., Nannocystis bai.</title>
        <authorList>
            <person name="Ahearne A."/>
            <person name="Stevens C."/>
            <person name="Phillips K."/>
        </authorList>
    </citation>
    <scope>NUCLEOTIDE SEQUENCE</scope>
    <source>
        <strain evidence="8">Na p29</strain>
    </source>
</reference>
<evidence type="ECO:0000256" key="6">
    <source>
        <dbReference type="SAM" id="Phobius"/>
    </source>
</evidence>
<organism evidence="8 9">
    <name type="scientific">Nannocystis pusilla</name>
    <dbReference type="NCBI Taxonomy" id="889268"/>
    <lineage>
        <taxon>Bacteria</taxon>
        <taxon>Pseudomonadati</taxon>
        <taxon>Myxococcota</taxon>
        <taxon>Polyangia</taxon>
        <taxon>Nannocystales</taxon>
        <taxon>Nannocystaceae</taxon>
        <taxon>Nannocystis</taxon>
    </lineage>
</organism>
<evidence type="ECO:0000256" key="2">
    <source>
        <dbReference type="ARBA" id="ARBA00022475"/>
    </source>
</evidence>
<protein>
    <submittedName>
        <fullName evidence="8">DUF3817 domain-containing protein</fullName>
    </submittedName>
</protein>
<keyword evidence="4 6" id="KW-1133">Transmembrane helix</keyword>
<dbReference type="NCBIfam" id="TIGR03954">
    <property type="entry name" value="integ_memb_HG"/>
    <property type="match status" value="1"/>
</dbReference>
<dbReference type="InterPro" id="IPR023845">
    <property type="entry name" value="DUF3817_TM"/>
</dbReference>
<comment type="subcellular location">
    <subcellularLocation>
        <location evidence="1">Cell membrane</location>
        <topology evidence="1">Multi-pass membrane protein</topology>
    </subcellularLocation>
</comment>
<accession>A0A9X3F504</accession>
<dbReference type="PANTHER" id="PTHR40077">
    <property type="entry name" value="MEMBRANE PROTEIN-RELATED"/>
    <property type="match status" value="1"/>
</dbReference>
<evidence type="ECO:0000256" key="1">
    <source>
        <dbReference type="ARBA" id="ARBA00004651"/>
    </source>
</evidence>
<feature type="transmembrane region" description="Helical" evidence="6">
    <location>
        <begin position="67"/>
        <end position="88"/>
    </location>
</feature>
<dbReference type="EMBL" id="JAPNKE010000002">
    <property type="protein sequence ID" value="MCY1011571.1"/>
    <property type="molecule type" value="Genomic_DNA"/>
</dbReference>
<keyword evidence="5 6" id="KW-0472">Membrane</keyword>
<comment type="caution">
    <text evidence="8">The sequence shown here is derived from an EMBL/GenBank/DDBJ whole genome shotgun (WGS) entry which is preliminary data.</text>
</comment>
<feature type="transmembrane region" description="Helical" evidence="6">
    <location>
        <begin position="12"/>
        <end position="30"/>
    </location>
</feature>
<dbReference type="Pfam" id="PF12823">
    <property type="entry name" value="DUF3817"/>
    <property type="match status" value="1"/>
</dbReference>
<evidence type="ECO:0000259" key="7">
    <source>
        <dbReference type="Pfam" id="PF12823"/>
    </source>
</evidence>
<feature type="transmembrane region" description="Helical" evidence="6">
    <location>
        <begin position="42"/>
        <end position="61"/>
    </location>
</feature>
<gene>
    <name evidence="8" type="ORF">OV079_39615</name>
</gene>
<feature type="domain" description="DUF3817" evidence="7">
    <location>
        <begin position="7"/>
        <end position="93"/>
    </location>
</feature>
<keyword evidence="2" id="KW-1003">Cell membrane</keyword>
<evidence type="ECO:0000256" key="4">
    <source>
        <dbReference type="ARBA" id="ARBA00022989"/>
    </source>
</evidence>
<dbReference type="Proteomes" id="UP001150924">
    <property type="component" value="Unassembled WGS sequence"/>
</dbReference>
<sequence>MLNTEIGRFRLVSLLEGVSFLVLLGIAMPLKYAAGIPEAVRYVGWAHGLLFVLFILALLSASTAARWPLAKIAGAFIASVIPFGAFVLERRLREEERAAAR</sequence>
<proteinExistence type="predicted"/>
<dbReference type="GO" id="GO:0005886">
    <property type="term" value="C:plasma membrane"/>
    <property type="evidence" value="ECO:0007669"/>
    <property type="project" value="UniProtKB-SubCell"/>
</dbReference>
<name>A0A9X3F504_9BACT</name>
<dbReference type="RefSeq" id="WP_267774855.1">
    <property type="nucleotide sequence ID" value="NZ_JAPNKE010000002.1"/>
</dbReference>
<evidence type="ECO:0000256" key="5">
    <source>
        <dbReference type="ARBA" id="ARBA00023136"/>
    </source>
</evidence>
<evidence type="ECO:0000313" key="8">
    <source>
        <dbReference type="EMBL" id="MCY1011571.1"/>
    </source>
</evidence>
<evidence type="ECO:0000313" key="9">
    <source>
        <dbReference type="Proteomes" id="UP001150924"/>
    </source>
</evidence>
<dbReference type="PANTHER" id="PTHR40077:SF1">
    <property type="entry name" value="MEMBRANE PROTEIN"/>
    <property type="match status" value="1"/>
</dbReference>
<dbReference type="AlphaFoldDB" id="A0A9X3F504"/>
<evidence type="ECO:0000256" key="3">
    <source>
        <dbReference type="ARBA" id="ARBA00022692"/>
    </source>
</evidence>